<dbReference type="InterPro" id="IPR001789">
    <property type="entry name" value="Sig_transdc_resp-reg_receiver"/>
</dbReference>
<dbReference type="CDD" id="cd17546">
    <property type="entry name" value="REC_hyHK_CKI1_RcsC-like"/>
    <property type="match status" value="1"/>
</dbReference>
<keyword evidence="17" id="KW-1185">Reference proteome</keyword>
<evidence type="ECO:0000313" key="16">
    <source>
        <dbReference type="EMBL" id="QDV71244.1"/>
    </source>
</evidence>
<evidence type="ECO:0000256" key="2">
    <source>
        <dbReference type="ARBA" id="ARBA00022475"/>
    </source>
</evidence>
<dbReference type="Pfam" id="PF00072">
    <property type="entry name" value="Response_reg"/>
    <property type="match status" value="1"/>
</dbReference>
<gene>
    <name evidence="16" type="primary">rcsC</name>
    <name evidence="16" type="ORF">Poly24_49790</name>
</gene>
<dbReference type="PANTHER" id="PTHR45339">
    <property type="entry name" value="HYBRID SIGNAL TRANSDUCTION HISTIDINE KINASE J"/>
    <property type="match status" value="1"/>
</dbReference>
<dbReference type="KEGG" id="rcf:Poly24_49790"/>
<dbReference type="OrthoDB" id="254537at2"/>
<evidence type="ECO:0000256" key="10">
    <source>
        <dbReference type="PROSITE-ProRule" id="PRU00110"/>
    </source>
</evidence>
<keyword evidence="5" id="KW-0547">Nucleotide-binding</keyword>
<dbReference type="InterPro" id="IPR036641">
    <property type="entry name" value="HPT_dom_sf"/>
</dbReference>
<dbReference type="CDD" id="cd00088">
    <property type="entry name" value="HPT"/>
    <property type="match status" value="1"/>
</dbReference>
<keyword evidence="2" id="KW-1003">Cell membrane</keyword>
<dbReference type="Pfam" id="PF01627">
    <property type="entry name" value="Hpt"/>
    <property type="match status" value="1"/>
</dbReference>
<organism evidence="16 17">
    <name type="scientific">Rosistilla carotiformis</name>
    <dbReference type="NCBI Taxonomy" id="2528017"/>
    <lineage>
        <taxon>Bacteria</taxon>
        <taxon>Pseudomonadati</taxon>
        <taxon>Planctomycetota</taxon>
        <taxon>Planctomycetia</taxon>
        <taxon>Pirellulales</taxon>
        <taxon>Pirellulaceae</taxon>
        <taxon>Rosistilla</taxon>
    </lineage>
</organism>
<keyword evidence="16" id="KW-0418">Kinase</keyword>
<feature type="compositionally biased region" description="Basic and acidic residues" evidence="12">
    <location>
        <begin position="12"/>
        <end position="24"/>
    </location>
</feature>
<dbReference type="GO" id="GO:0000160">
    <property type="term" value="P:phosphorelay signal transduction system"/>
    <property type="evidence" value="ECO:0007669"/>
    <property type="project" value="UniProtKB-KW"/>
</dbReference>
<keyword evidence="7 13" id="KW-1133">Transmembrane helix</keyword>
<dbReference type="SUPFAM" id="SSF47226">
    <property type="entry name" value="Histidine-containing phosphotransfer domain, HPT domain"/>
    <property type="match status" value="1"/>
</dbReference>
<evidence type="ECO:0000259" key="14">
    <source>
        <dbReference type="PROSITE" id="PS50110"/>
    </source>
</evidence>
<dbReference type="PROSITE" id="PS50110">
    <property type="entry name" value="RESPONSE_REGULATORY"/>
    <property type="match status" value="1"/>
</dbReference>
<dbReference type="SMART" id="SM00448">
    <property type="entry name" value="REC"/>
    <property type="match status" value="1"/>
</dbReference>
<keyword evidence="16" id="KW-0808">Transferase</keyword>
<keyword evidence="9 13" id="KW-0472">Membrane</keyword>
<proteinExistence type="predicted"/>
<keyword evidence="6" id="KW-0067">ATP-binding</keyword>
<reference evidence="16 17" key="1">
    <citation type="submission" date="2019-02" db="EMBL/GenBank/DDBJ databases">
        <title>Deep-cultivation of Planctomycetes and their phenomic and genomic characterization uncovers novel biology.</title>
        <authorList>
            <person name="Wiegand S."/>
            <person name="Jogler M."/>
            <person name="Boedeker C."/>
            <person name="Pinto D."/>
            <person name="Vollmers J."/>
            <person name="Rivas-Marin E."/>
            <person name="Kohn T."/>
            <person name="Peeters S.H."/>
            <person name="Heuer A."/>
            <person name="Rast P."/>
            <person name="Oberbeckmann S."/>
            <person name="Bunk B."/>
            <person name="Jeske O."/>
            <person name="Meyerdierks A."/>
            <person name="Storesund J.E."/>
            <person name="Kallscheuer N."/>
            <person name="Luecker S."/>
            <person name="Lage O.M."/>
            <person name="Pohl T."/>
            <person name="Merkel B.J."/>
            <person name="Hornburger P."/>
            <person name="Mueller R.-W."/>
            <person name="Bruemmer F."/>
            <person name="Labrenz M."/>
            <person name="Spormann A.M."/>
            <person name="Op den Camp H."/>
            <person name="Overmann J."/>
            <person name="Amann R."/>
            <person name="Jetten M.S.M."/>
            <person name="Mascher T."/>
            <person name="Medema M.H."/>
            <person name="Devos D.P."/>
            <person name="Kaster A.-K."/>
            <person name="Ovreas L."/>
            <person name="Rohde M."/>
            <person name="Galperin M.Y."/>
            <person name="Jogler C."/>
        </authorList>
    </citation>
    <scope>NUCLEOTIDE SEQUENCE [LARGE SCALE GENOMIC DNA]</scope>
    <source>
        <strain evidence="16 17">Poly24</strain>
    </source>
</reference>
<evidence type="ECO:0000256" key="11">
    <source>
        <dbReference type="PROSITE-ProRule" id="PRU00169"/>
    </source>
</evidence>
<name>A0A518K0B0_9BACT</name>
<evidence type="ECO:0000256" key="8">
    <source>
        <dbReference type="ARBA" id="ARBA00023012"/>
    </source>
</evidence>
<evidence type="ECO:0000256" key="1">
    <source>
        <dbReference type="ARBA" id="ARBA00004651"/>
    </source>
</evidence>
<evidence type="ECO:0000256" key="13">
    <source>
        <dbReference type="SAM" id="Phobius"/>
    </source>
</evidence>
<dbReference type="EMBL" id="CP036348">
    <property type="protein sequence ID" value="QDV71244.1"/>
    <property type="molecule type" value="Genomic_DNA"/>
</dbReference>
<keyword evidence="4 13" id="KW-0812">Transmembrane</keyword>
<feature type="domain" description="HPt" evidence="15">
    <location>
        <begin position="329"/>
        <end position="422"/>
    </location>
</feature>
<feature type="transmembrane region" description="Helical" evidence="13">
    <location>
        <begin position="32"/>
        <end position="54"/>
    </location>
</feature>
<evidence type="ECO:0000256" key="12">
    <source>
        <dbReference type="SAM" id="MobiDB-lite"/>
    </source>
</evidence>
<evidence type="ECO:0000256" key="7">
    <source>
        <dbReference type="ARBA" id="ARBA00022989"/>
    </source>
</evidence>
<keyword evidence="8" id="KW-0902">Two-component regulatory system</keyword>
<dbReference type="InterPro" id="IPR008207">
    <property type="entry name" value="Sig_transdc_His_kin_Hpt_dom"/>
</dbReference>
<dbReference type="Proteomes" id="UP000315082">
    <property type="component" value="Chromosome"/>
</dbReference>
<dbReference type="GO" id="GO:0005886">
    <property type="term" value="C:plasma membrane"/>
    <property type="evidence" value="ECO:0007669"/>
    <property type="project" value="UniProtKB-SubCell"/>
</dbReference>
<dbReference type="InterPro" id="IPR011006">
    <property type="entry name" value="CheY-like_superfamily"/>
</dbReference>
<feature type="modified residue" description="Phosphohistidine" evidence="10">
    <location>
        <position position="368"/>
    </location>
</feature>
<dbReference type="SMART" id="SM00073">
    <property type="entry name" value="HPT"/>
    <property type="match status" value="1"/>
</dbReference>
<comment type="subcellular location">
    <subcellularLocation>
        <location evidence="1">Cell membrane</location>
        <topology evidence="1">Multi-pass membrane protein</topology>
    </subcellularLocation>
</comment>
<evidence type="ECO:0000256" key="5">
    <source>
        <dbReference type="ARBA" id="ARBA00022741"/>
    </source>
</evidence>
<dbReference type="PROSITE" id="PS50894">
    <property type="entry name" value="HPT"/>
    <property type="match status" value="1"/>
</dbReference>
<dbReference type="Gene3D" id="3.40.50.2300">
    <property type="match status" value="1"/>
</dbReference>
<dbReference type="PANTHER" id="PTHR45339:SF1">
    <property type="entry name" value="HYBRID SIGNAL TRANSDUCTION HISTIDINE KINASE J"/>
    <property type="match status" value="1"/>
</dbReference>
<feature type="transmembrane region" description="Helical" evidence="13">
    <location>
        <begin position="60"/>
        <end position="80"/>
    </location>
</feature>
<feature type="region of interest" description="Disordered" evidence="12">
    <location>
        <begin position="1"/>
        <end position="24"/>
    </location>
</feature>
<evidence type="ECO:0000313" key="17">
    <source>
        <dbReference type="Proteomes" id="UP000315082"/>
    </source>
</evidence>
<dbReference type="GO" id="GO:0004673">
    <property type="term" value="F:protein histidine kinase activity"/>
    <property type="evidence" value="ECO:0007669"/>
    <property type="project" value="UniProtKB-EC"/>
</dbReference>
<evidence type="ECO:0000259" key="15">
    <source>
        <dbReference type="PROSITE" id="PS50894"/>
    </source>
</evidence>
<evidence type="ECO:0000256" key="3">
    <source>
        <dbReference type="ARBA" id="ARBA00022553"/>
    </source>
</evidence>
<accession>A0A518K0B0</accession>
<evidence type="ECO:0000256" key="4">
    <source>
        <dbReference type="ARBA" id="ARBA00022692"/>
    </source>
</evidence>
<feature type="domain" description="Response regulatory" evidence="14">
    <location>
        <begin position="169"/>
        <end position="289"/>
    </location>
</feature>
<evidence type="ECO:0000256" key="6">
    <source>
        <dbReference type="ARBA" id="ARBA00022840"/>
    </source>
</evidence>
<feature type="modified residue" description="4-aspartylphosphate" evidence="11">
    <location>
        <position position="218"/>
    </location>
</feature>
<dbReference type="Gene3D" id="1.20.120.160">
    <property type="entry name" value="HPT domain"/>
    <property type="match status" value="1"/>
</dbReference>
<dbReference type="SUPFAM" id="SSF52172">
    <property type="entry name" value="CheY-like"/>
    <property type="match status" value="1"/>
</dbReference>
<protein>
    <submittedName>
        <fullName evidence="16">Sensor histidine kinase RcsC</fullName>
        <ecNumber evidence="16">2.7.13.3</ecNumber>
    </submittedName>
</protein>
<dbReference type="EC" id="2.7.13.3" evidence="16"/>
<keyword evidence="3 11" id="KW-0597">Phosphoprotein</keyword>
<sequence>MKTNIDSLDLTADTRRPARPTHDPSRDLRRRYLLALGGIVAFSVVVQLVLPVGIQEPHTTSRLVLALTILAMVIEVVFVFEPAVRTVQTQFLDLQKMLAVVQENSNFPSVHSSQPQEVIAVYCDATESAQSLAEPTACVALSSRDLDGAPSTALSSTAMQRIDDATAPKILLVEDNQINQMLAQEVLVGKAWKCEIATNGIEALDAIGTKAFDLILMDCQMPIMDGFSATREIRKRQLDGRVTHRCPIIAVTANALKGDRQKCLEAGMDDYLAKPFNPNQLTEIIEQWLPAEPPTKSADSGDDSGDDRPIGDEATPFVRKEFLERCMGDLSFAESLLESFQADSLARVEEIVMHARQRNAVAAGQAAHTLKGMAGILAAHPLQSIAAEIEQAGRDEHLDEIVDLIDDLQNEVARCVAYIPSLTQPELESA</sequence>
<dbReference type="GO" id="GO:0005524">
    <property type="term" value="F:ATP binding"/>
    <property type="evidence" value="ECO:0007669"/>
    <property type="project" value="UniProtKB-KW"/>
</dbReference>
<feature type="region of interest" description="Disordered" evidence="12">
    <location>
        <begin position="288"/>
        <end position="313"/>
    </location>
</feature>
<dbReference type="AlphaFoldDB" id="A0A518K0B0"/>
<evidence type="ECO:0000256" key="9">
    <source>
        <dbReference type="ARBA" id="ARBA00023136"/>
    </source>
</evidence>